<organism evidence="1 2">
    <name type="scientific">Basidiobolus meristosporus CBS 931.73</name>
    <dbReference type="NCBI Taxonomy" id="1314790"/>
    <lineage>
        <taxon>Eukaryota</taxon>
        <taxon>Fungi</taxon>
        <taxon>Fungi incertae sedis</taxon>
        <taxon>Zoopagomycota</taxon>
        <taxon>Entomophthoromycotina</taxon>
        <taxon>Basidiobolomycetes</taxon>
        <taxon>Basidiobolales</taxon>
        <taxon>Basidiobolaceae</taxon>
        <taxon>Basidiobolus</taxon>
    </lineage>
</organism>
<comment type="caution">
    <text evidence="1">The sequence shown here is derived from an EMBL/GenBank/DDBJ whole genome shotgun (WGS) entry which is preliminary data.</text>
</comment>
<dbReference type="OrthoDB" id="124329at2759"/>
<reference evidence="1 2" key="1">
    <citation type="submission" date="2016-07" db="EMBL/GenBank/DDBJ databases">
        <title>Pervasive Adenine N6-methylation of Active Genes in Fungi.</title>
        <authorList>
            <consortium name="DOE Joint Genome Institute"/>
            <person name="Mondo S.J."/>
            <person name="Dannebaum R.O."/>
            <person name="Kuo R.C."/>
            <person name="Labutti K."/>
            <person name="Haridas S."/>
            <person name="Kuo A."/>
            <person name="Salamov A."/>
            <person name="Ahrendt S.R."/>
            <person name="Lipzen A."/>
            <person name="Sullivan W."/>
            <person name="Andreopoulos W.B."/>
            <person name="Clum A."/>
            <person name="Lindquist E."/>
            <person name="Daum C."/>
            <person name="Ramamoorthy G.K."/>
            <person name="Gryganskyi A."/>
            <person name="Culley D."/>
            <person name="Magnuson J.K."/>
            <person name="James T.Y."/>
            <person name="O'Malley M.A."/>
            <person name="Stajich J.E."/>
            <person name="Spatafora J.W."/>
            <person name="Visel A."/>
            <person name="Grigoriev I.V."/>
        </authorList>
    </citation>
    <scope>NUCLEOTIDE SEQUENCE [LARGE SCALE GENOMIC DNA]</scope>
    <source>
        <strain evidence="1 2">CBS 931.73</strain>
    </source>
</reference>
<proteinExistence type="predicted"/>
<accession>A0A1Y1Z0I7</accession>
<dbReference type="AlphaFoldDB" id="A0A1Y1Z0I7"/>
<dbReference type="InParanoid" id="A0A1Y1Z0I7"/>
<gene>
    <name evidence="1" type="ORF">K493DRAFT_297316</name>
</gene>
<evidence type="ECO:0000313" key="2">
    <source>
        <dbReference type="Proteomes" id="UP000193498"/>
    </source>
</evidence>
<sequence length="278" mass="31426">MFEMKDIMKGLRAMHGYGKTLHIIDKSQKTAIDTHYAVLNTCASTIYRFIYRRDVTVPFSDICKATVSEEREEAELQRLYKEALAEGGNITVFAGGDLPNTGSDIVMAFESKFAGTTYKPIGFKHAYAPYKDKDGHYWATNIFYFKNLISNTIHGKQRPIEAKDCINPKLKGGKIIYTYPHDDDAVLYQLMQLIKQNGLKWFKAFLAQKPLLKNLMSDTWSSRTDVPSPAGLKPIWKIKNPDPPGFYARSGPSGERHCTMEMYIGPVAGKSPLYLIYG</sequence>
<dbReference type="STRING" id="1314790.A0A1Y1Z0I7"/>
<keyword evidence="2" id="KW-1185">Reference proteome</keyword>
<protein>
    <submittedName>
        <fullName evidence="1">Uncharacterized protein</fullName>
    </submittedName>
</protein>
<dbReference type="EMBL" id="MCFE01000043">
    <property type="protein sequence ID" value="ORY03696.1"/>
    <property type="molecule type" value="Genomic_DNA"/>
</dbReference>
<name>A0A1Y1Z0I7_9FUNG</name>
<dbReference type="Proteomes" id="UP000193498">
    <property type="component" value="Unassembled WGS sequence"/>
</dbReference>
<evidence type="ECO:0000313" key="1">
    <source>
        <dbReference type="EMBL" id="ORY03696.1"/>
    </source>
</evidence>